<evidence type="ECO:0000256" key="6">
    <source>
        <dbReference type="ARBA" id="ARBA00022763"/>
    </source>
</evidence>
<sequence length="960" mass="105752">MEQESIKMRPREYIKVRGANEHNLKNLSVDIPRNELVVLTGLSGSGKSSLAFDTIYAEGQRRYMESLSSYARQFLGQMEKPNVEKIEGLSPAISIDQKSTNRNPRSTVGTVTEIYDYFRLLYARIGIPHCPKCGKEIKKQSVDQMVDQILSLPEGTRIQLLAPVVRGRKGEHAKVLERAKRSGYVRVRVDGSLYELTEEIKLDKNIKHNIEIVVDRLVVKPGIDRRLADSIESVLALTEGLLFVDVIGGEPMTFSQSFACPDCGISIDEIEPRSFSFNNPFGACPECYGLGYKMEFDVELMIPDKSRSINQGAIVVMGWQSCNDPGSFTNAILRALAKEYDFSLDTPFEEYSDKVKNILINGTGGREVQVHYKGQRGTGVYPVAFEGLVKSVERRYRETASEISKQEYETFMSITPCPACKGMRLKKGALAVTVCGKNIYEITSLSIRKLQEFLNKMELTPQQLLIGKQIIKEIKARVGFLVDVGLDYLSLSRATGTLSGGEAQRIRLATQIGSGLVGVCYILDEPSIGLHQRDNDKLLNTLKSLRDLGNTLLVVEHDEDTMLAADYIVDIGPGAGSHGGEVVACGTAQELMKNPASVTGKYLSGELFIPVPKARRKPTGWIKVKGAAENNLKSIDVSFPLGVMTCVTGVSGSGKSSLVNEILYKTLARDLNRARTIPGKNKGIEGIGQLDKVIDIDQSPIGRTPRSNPATYTGVFDMIRDLFASTPDAKARGYKKGRFSFNVKGGRCEACGGDGIIKIEMHFLPDVYVPCEVCGGKRYNRETLDVKYKGKSIFDVLDMTVEEAVDFFENVPSIRRKIETLYDVGLSYVKLGQPSTTLSGGEAQRIKLAAELSRRSTGKTIYILDEPTTGLHFADVHKLVDILHRLADGGNTVIVIEHNLDVIKTADYIIDMGPEGGDGGGTVVTQGTPEEVAENPDSYTGYYVKKMLERAKKREETGNS</sequence>
<comment type="similarity">
    <text evidence="14 17">Belongs to the ABC transporter superfamily. UvrA family.</text>
</comment>
<organism evidence="19 20">
    <name type="scientific">Candidatus Eisenbergiella stercorigallinarum</name>
    <dbReference type="NCBI Taxonomy" id="2838557"/>
    <lineage>
        <taxon>Bacteria</taxon>
        <taxon>Bacillati</taxon>
        <taxon>Bacillota</taxon>
        <taxon>Clostridia</taxon>
        <taxon>Lachnospirales</taxon>
        <taxon>Lachnospiraceae</taxon>
        <taxon>Eisenbergiella</taxon>
    </lineage>
</organism>
<evidence type="ECO:0000256" key="5">
    <source>
        <dbReference type="ARBA" id="ARBA00022741"/>
    </source>
</evidence>
<dbReference type="HAMAP" id="MF_00205">
    <property type="entry name" value="UvrA"/>
    <property type="match status" value="1"/>
</dbReference>
<evidence type="ECO:0000256" key="1">
    <source>
        <dbReference type="ARBA" id="ARBA00004496"/>
    </source>
</evidence>
<dbReference type="PROSITE" id="PS00211">
    <property type="entry name" value="ABC_TRANSPORTER_1"/>
    <property type="match status" value="2"/>
</dbReference>
<dbReference type="Pfam" id="PF17755">
    <property type="entry name" value="UvrA_DNA-bind"/>
    <property type="match status" value="1"/>
</dbReference>
<dbReference type="InterPro" id="IPR003439">
    <property type="entry name" value="ABC_transporter-like_ATP-bd"/>
</dbReference>
<comment type="subunit">
    <text evidence="17">Forms a heterotetramer with UvrB during the search for lesions.</text>
</comment>
<dbReference type="CDD" id="cd03270">
    <property type="entry name" value="ABC_UvrA_I"/>
    <property type="match status" value="1"/>
</dbReference>
<dbReference type="CDD" id="cd03271">
    <property type="entry name" value="ABC_UvrA_II"/>
    <property type="match status" value="1"/>
</dbReference>
<dbReference type="Gene3D" id="3.40.50.300">
    <property type="entry name" value="P-loop containing nucleotide triphosphate hydrolases"/>
    <property type="match status" value="3"/>
</dbReference>
<dbReference type="NCBIfam" id="TIGR00630">
    <property type="entry name" value="uvra"/>
    <property type="match status" value="1"/>
</dbReference>
<keyword evidence="6 17" id="KW-0227">DNA damage</keyword>
<dbReference type="Gene3D" id="1.10.8.280">
    <property type="entry name" value="ABC transporter ATPase domain-like"/>
    <property type="match status" value="1"/>
</dbReference>
<comment type="function">
    <text evidence="17">The UvrABC repair system catalyzes the recognition and processing of DNA lesions. UvrA is an ATPase and a DNA-binding protein. A damage recognition complex composed of 2 UvrA and 2 UvrB subunits scans DNA for abnormalities. When the presence of a lesion has been verified by UvrB, the UvrA molecules dissociate.</text>
</comment>
<keyword evidence="19" id="KW-0378">Hydrolase</keyword>
<dbReference type="InterPro" id="IPR004602">
    <property type="entry name" value="UvrA"/>
</dbReference>
<keyword evidence="5 17" id="KW-0547">Nucleotide-binding</keyword>
<evidence type="ECO:0000256" key="9">
    <source>
        <dbReference type="ARBA" id="ARBA00022833"/>
    </source>
</evidence>
<dbReference type="GO" id="GO:0008270">
    <property type="term" value="F:zinc ion binding"/>
    <property type="evidence" value="ECO:0007669"/>
    <property type="project" value="UniProtKB-UniRule"/>
</dbReference>
<evidence type="ECO:0000256" key="7">
    <source>
        <dbReference type="ARBA" id="ARBA00022769"/>
    </source>
</evidence>
<evidence type="ECO:0000256" key="16">
    <source>
        <dbReference type="ARBA" id="ARBA00042156"/>
    </source>
</evidence>
<dbReference type="GO" id="GO:0009432">
    <property type="term" value="P:SOS response"/>
    <property type="evidence" value="ECO:0007669"/>
    <property type="project" value="UniProtKB-UniRule"/>
</dbReference>
<feature type="binding site" evidence="17">
    <location>
        <begin position="41"/>
        <end position="48"/>
    </location>
    <ligand>
        <name>ATP</name>
        <dbReference type="ChEBI" id="CHEBI:30616"/>
    </ligand>
</feature>
<dbReference type="GO" id="GO:0016887">
    <property type="term" value="F:ATP hydrolysis activity"/>
    <property type="evidence" value="ECO:0007669"/>
    <property type="project" value="InterPro"/>
</dbReference>
<keyword evidence="17" id="KW-0742">SOS response</keyword>
<feature type="zinc finger region" description="C4-type" evidence="17">
    <location>
        <begin position="260"/>
        <end position="287"/>
    </location>
</feature>
<dbReference type="Gene3D" id="3.30.190.20">
    <property type="match status" value="1"/>
</dbReference>
<dbReference type="InterPro" id="IPR041102">
    <property type="entry name" value="UvrA_inter"/>
</dbReference>
<dbReference type="Gene3D" id="1.20.1580.10">
    <property type="entry name" value="ABC transporter ATPase like domain"/>
    <property type="match status" value="3"/>
</dbReference>
<dbReference type="InterPro" id="IPR017871">
    <property type="entry name" value="ABC_transporter-like_CS"/>
</dbReference>
<evidence type="ECO:0000256" key="4">
    <source>
        <dbReference type="ARBA" id="ARBA00022737"/>
    </source>
</evidence>
<evidence type="ECO:0000256" key="8">
    <source>
        <dbReference type="ARBA" id="ARBA00022771"/>
    </source>
</evidence>
<evidence type="ECO:0000313" key="19">
    <source>
        <dbReference type="EMBL" id="HJD31107.1"/>
    </source>
</evidence>
<dbReference type="Pfam" id="PF17760">
    <property type="entry name" value="UvrA_inter"/>
    <property type="match status" value="1"/>
</dbReference>
<proteinExistence type="inferred from homology"/>
<keyword evidence="11 17" id="KW-0267">Excision nuclease</keyword>
<keyword evidence="2 17" id="KW-0963">Cytoplasm</keyword>
<feature type="binding site" evidence="17">
    <location>
        <begin position="649"/>
        <end position="656"/>
    </location>
    <ligand>
        <name>ATP</name>
        <dbReference type="ChEBI" id="CHEBI:30616"/>
    </ligand>
</feature>
<evidence type="ECO:0000259" key="18">
    <source>
        <dbReference type="PROSITE" id="PS50893"/>
    </source>
</evidence>
<keyword evidence="9 17" id="KW-0862">Zinc</keyword>
<evidence type="ECO:0000256" key="12">
    <source>
        <dbReference type="ARBA" id="ARBA00023125"/>
    </source>
</evidence>
<accession>A0A9D2TZE4</accession>
<keyword evidence="13 17" id="KW-0234">DNA repair</keyword>
<dbReference type="Proteomes" id="UP000823851">
    <property type="component" value="Unassembled WGS sequence"/>
</dbReference>
<evidence type="ECO:0000256" key="17">
    <source>
        <dbReference type="HAMAP-Rule" id="MF_00205"/>
    </source>
</evidence>
<comment type="subcellular location">
    <subcellularLocation>
        <location evidence="1 17">Cytoplasm</location>
    </subcellularLocation>
</comment>
<evidence type="ECO:0000313" key="20">
    <source>
        <dbReference type="Proteomes" id="UP000823851"/>
    </source>
</evidence>
<dbReference type="GO" id="GO:0003677">
    <property type="term" value="F:DNA binding"/>
    <property type="evidence" value="ECO:0007669"/>
    <property type="project" value="UniProtKB-UniRule"/>
</dbReference>
<evidence type="ECO:0000256" key="10">
    <source>
        <dbReference type="ARBA" id="ARBA00022840"/>
    </source>
</evidence>
<reference evidence="19" key="2">
    <citation type="submission" date="2021-04" db="EMBL/GenBank/DDBJ databases">
        <authorList>
            <person name="Gilroy R."/>
        </authorList>
    </citation>
    <scope>NUCLEOTIDE SEQUENCE</scope>
    <source>
        <strain evidence="19">ChiHjej8B7-25341</strain>
    </source>
</reference>
<dbReference type="PANTHER" id="PTHR43152:SF3">
    <property type="entry name" value="UVRABC SYSTEM PROTEIN A"/>
    <property type="match status" value="1"/>
</dbReference>
<keyword evidence="10 17" id="KW-0067">ATP-binding</keyword>
<dbReference type="GO" id="GO:0006289">
    <property type="term" value="P:nucleotide-excision repair"/>
    <property type="evidence" value="ECO:0007669"/>
    <property type="project" value="UniProtKB-UniRule"/>
</dbReference>
<feature type="domain" description="ABC transporter" evidence="18">
    <location>
        <begin position="609"/>
        <end position="945"/>
    </location>
</feature>
<keyword evidence="7 17" id="KW-0228">DNA excision</keyword>
<keyword evidence="8 17" id="KW-0863">Zinc-finger</keyword>
<keyword evidence="12 17" id="KW-0238">DNA-binding</keyword>
<dbReference type="SUPFAM" id="SSF52540">
    <property type="entry name" value="P-loop containing nucleoside triphosphate hydrolases"/>
    <property type="match status" value="2"/>
</dbReference>
<dbReference type="GO" id="GO:0009381">
    <property type="term" value="F:excinuclease ABC activity"/>
    <property type="evidence" value="ECO:0007669"/>
    <property type="project" value="UniProtKB-UniRule"/>
</dbReference>
<dbReference type="InterPro" id="IPR027417">
    <property type="entry name" value="P-loop_NTPase"/>
</dbReference>
<evidence type="ECO:0000256" key="15">
    <source>
        <dbReference type="ARBA" id="ARBA00039316"/>
    </source>
</evidence>
<dbReference type="InterPro" id="IPR041552">
    <property type="entry name" value="UvrA_DNA-bd"/>
</dbReference>
<dbReference type="GO" id="GO:0009380">
    <property type="term" value="C:excinuclease repair complex"/>
    <property type="evidence" value="ECO:0007669"/>
    <property type="project" value="InterPro"/>
</dbReference>
<keyword evidence="3 17" id="KW-0479">Metal-binding</keyword>
<feature type="zinc finger region" description="C4-type" evidence="17">
    <location>
        <begin position="748"/>
        <end position="774"/>
    </location>
</feature>
<dbReference type="GO" id="GO:0005524">
    <property type="term" value="F:ATP binding"/>
    <property type="evidence" value="ECO:0007669"/>
    <property type="project" value="UniProtKB-UniRule"/>
</dbReference>
<comment type="caution">
    <text evidence="19">The sequence shown here is derived from an EMBL/GenBank/DDBJ whole genome shotgun (WGS) entry which is preliminary data.</text>
</comment>
<dbReference type="EMBL" id="DWUW01000119">
    <property type="protein sequence ID" value="HJD31107.1"/>
    <property type="molecule type" value="Genomic_DNA"/>
</dbReference>
<evidence type="ECO:0000256" key="11">
    <source>
        <dbReference type="ARBA" id="ARBA00022881"/>
    </source>
</evidence>
<name>A0A9D2TZE4_9FIRM</name>
<dbReference type="GO" id="GO:0005737">
    <property type="term" value="C:cytoplasm"/>
    <property type="evidence" value="ECO:0007669"/>
    <property type="project" value="UniProtKB-SubCell"/>
</dbReference>
<dbReference type="FunFam" id="1.20.1580.10:FF:000002">
    <property type="entry name" value="UvrABC system protein A"/>
    <property type="match status" value="1"/>
</dbReference>
<gene>
    <name evidence="17 19" type="primary">uvrA</name>
    <name evidence="19" type="ORF">H9912_04105</name>
</gene>
<evidence type="ECO:0000256" key="13">
    <source>
        <dbReference type="ARBA" id="ARBA00023204"/>
    </source>
</evidence>
<evidence type="ECO:0000256" key="14">
    <source>
        <dbReference type="ARBA" id="ARBA00038000"/>
    </source>
</evidence>
<keyword evidence="4 17" id="KW-0677">Repeat</keyword>
<evidence type="ECO:0000256" key="3">
    <source>
        <dbReference type="ARBA" id="ARBA00022723"/>
    </source>
</evidence>
<dbReference type="FunFam" id="3.40.50.300:FF:000028">
    <property type="entry name" value="UvrABC system protein A"/>
    <property type="match status" value="1"/>
</dbReference>
<dbReference type="AlphaFoldDB" id="A0A9D2TZE4"/>
<dbReference type="PROSITE" id="PS50893">
    <property type="entry name" value="ABC_TRANSPORTER_2"/>
    <property type="match status" value="1"/>
</dbReference>
<evidence type="ECO:0000256" key="2">
    <source>
        <dbReference type="ARBA" id="ARBA00022490"/>
    </source>
</evidence>
<dbReference type="NCBIfam" id="NF001503">
    <property type="entry name" value="PRK00349.1"/>
    <property type="match status" value="1"/>
</dbReference>
<protein>
    <recommendedName>
        <fullName evidence="15 17">UvrABC system protein A</fullName>
        <shortName evidence="17">UvrA protein</shortName>
    </recommendedName>
    <alternativeName>
        <fullName evidence="16 17">Excinuclease ABC subunit A</fullName>
    </alternativeName>
</protein>
<reference evidence="19" key="1">
    <citation type="journal article" date="2021" name="PeerJ">
        <title>Extensive microbial diversity within the chicken gut microbiome revealed by metagenomics and culture.</title>
        <authorList>
            <person name="Gilroy R."/>
            <person name="Ravi A."/>
            <person name="Getino M."/>
            <person name="Pursley I."/>
            <person name="Horton D.L."/>
            <person name="Alikhan N.F."/>
            <person name="Baker D."/>
            <person name="Gharbi K."/>
            <person name="Hall N."/>
            <person name="Watson M."/>
            <person name="Adriaenssens E.M."/>
            <person name="Foster-Nyarko E."/>
            <person name="Jarju S."/>
            <person name="Secka A."/>
            <person name="Antonio M."/>
            <person name="Oren A."/>
            <person name="Chaudhuri R.R."/>
            <person name="La Ragione R."/>
            <person name="Hildebrand F."/>
            <person name="Pallen M.J."/>
        </authorList>
    </citation>
    <scope>NUCLEOTIDE SEQUENCE</scope>
    <source>
        <strain evidence="19">ChiHjej8B7-25341</strain>
    </source>
</reference>
<dbReference type="PANTHER" id="PTHR43152">
    <property type="entry name" value="UVRABC SYSTEM PROTEIN A"/>
    <property type="match status" value="1"/>
</dbReference>